<sequence length="388" mass="42372">MRSNFQFAAILFLIVNVSTYAQVFNPFYDDLVQTVSYSNIQSDLITFTGFGVKEPGTTAISNAQDWIVTRYLDLGYTDIEEQPFNVGGQTTSNIIITKTGSVYPNTFLIIDGHYDTVNGVGANDNGSGTALLLELARILQNVDTEYSIKFIHFSGEEAGLIGSEYYVNTVVIPQNLDIKLVFNIDQVGGVNGLNNDTIICERDESNSPSSNNAASAQATTELANCIGLYSDLLTEISFAYGSDYVPFEDNGEIITGLYEEKESPYTHSPNDVISNMDISYLHQVVKGSMGAALHFAVGVGLLNSEEHLLSANIEMFPNPTDDIIHVNFKSDLTEASVLTIIDAQGKLIKSVSLTTQSNTISLGHLSKGIYLATLMYQNQKVTKKIVIE</sequence>
<feature type="signal peptide" evidence="2">
    <location>
        <begin position="1"/>
        <end position="21"/>
    </location>
</feature>
<keyword evidence="6" id="KW-1185">Reference proteome</keyword>
<accession>A0A3L9YHF6</accession>
<evidence type="ECO:0000313" key="6">
    <source>
        <dbReference type="Proteomes" id="UP000271339"/>
    </source>
</evidence>
<evidence type="ECO:0000259" key="3">
    <source>
        <dbReference type="Pfam" id="PF04389"/>
    </source>
</evidence>
<dbReference type="OrthoDB" id="1521787at2"/>
<evidence type="ECO:0000313" key="5">
    <source>
        <dbReference type="EMBL" id="RMA58629.1"/>
    </source>
</evidence>
<dbReference type="AlphaFoldDB" id="A0A3L9YHF6"/>
<protein>
    <submittedName>
        <fullName evidence="5">Putative secreted protein (Por secretion system target)</fullName>
    </submittedName>
</protein>
<dbReference type="Pfam" id="PF18962">
    <property type="entry name" value="Por_Secre_tail"/>
    <property type="match status" value="1"/>
</dbReference>
<dbReference type="PANTHER" id="PTHR12147">
    <property type="entry name" value="METALLOPEPTIDASE M28 FAMILY MEMBER"/>
    <property type="match status" value="1"/>
</dbReference>
<dbReference type="InterPro" id="IPR007484">
    <property type="entry name" value="Peptidase_M28"/>
</dbReference>
<dbReference type="Pfam" id="PF04389">
    <property type="entry name" value="Peptidase_M28"/>
    <property type="match status" value="1"/>
</dbReference>
<comment type="caution">
    <text evidence="5">The sequence shown here is derived from an EMBL/GenBank/DDBJ whole genome shotgun (WGS) entry which is preliminary data.</text>
</comment>
<organism evidence="5 6">
    <name type="scientific">Ulvibacter antarcticus</name>
    <dbReference type="NCBI Taxonomy" id="442714"/>
    <lineage>
        <taxon>Bacteria</taxon>
        <taxon>Pseudomonadati</taxon>
        <taxon>Bacteroidota</taxon>
        <taxon>Flavobacteriia</taxon>
        <taxon>Flavobacteriales</taxon>
        <taxon>Flavobacteriaceae</taxon>
        <taxon>Ulvibacter</taxon>
    </lineage>
</organism>
<name>A0A3L9YHF6_9FLAO</name>
<dbReference type="RefSeq" id="WP_121907575.1">
    <property type="nucleotide sequence ID" value="NZ_REFC01000013.1"/>
</dbReference>
<keyword evidence="1 2" id="KW-0732">Signal</keyword>
<evidence type="ECO:0000256" key="1">
    <source>
        <dbReference type="ARBA" id="ARBA00022729"/>
    </source>
</evidence>
<dbReference type="InterPro" id="IPR026444">
    <property type="entry name" value="Secre_tail"/>
</dbReference>
<feature type="domain" description="Secretion system C-terminal sorting" evidence="4">
    <location>
        <begin position="315"/>
        <end position="387"/>
    </location>
</feature>
<dbReference type="SUPFAM" id="SSF53187">
    <property type="entry name" value="Zn-dependent exopeptidases"/>
    <property type="match status" value="1"/>
</dbReference>
<reference evidence="5 6" key="1">
    <citation type="submission" date="2018-10" db="EMBL/GenBank/DDBJ databases">
        <title>Genomic Encyclopedia of Archaeal and Bacterial Type Strains, Phase II (KMG-II): from individual species to whole genera.</title>
        <authorList>
            <person name="Goeker M."/>
        </authorList>
    </citation>
    <scope>NUCLEOTIDE SEQUENCE [LARGE SCALE GENOMIC DNA]</scope>
    <source>
        <strain evidence="5 6">DSM 23424</strain>
    </source>
</reference>
<dbReference type="GO" id="GO:0006508">
    <property type="term" value="P:proteolysis"/>
    <property type="evidence" value="ECO:0007669"/>
    <property type="project" value="InterPro"/>
</dbReference>
<dbReference type="InterPro" id="IPR045175">
    <property type="entry name" value="M28_fam"/>
</dbReference>
<feature type="chain" id="PRO_5018324495" evidence="2">
    <location>
        <begin position="22"/>
        <end position="388"/>
    </location>
</feature>
<proteinExistence type="predicted"/>
<feature type="domain" description="Peptidase M28" evidence="3">
    <location>
        <begin position="93"/>
        <end position="284"/>
    </location>
</feature>
<dbReference type="NCBIfam" id="TIGR04183">
    <property type="entry name" value="Por_Secre_tail"/>
    <property type="match status" value="1"/>
</dbReference>
<dbReference type="Proteomes" id="UP000271339">
    <property type="component" value="Unassembled WGS sequence"/>
</dbReference>
<evidence type="ECO:0000256" key="2">
    <source>
        <dbReference type="SAM" id="SignalP"/>
    </source>
</evidence>
<dbReference type="PANTHER" id="PTHR12147:SF26">
    <property type="entry name" value="PEPTIDASE M28 DOMAIN-CONTAINING PROTEIN"/>
    <property type="match status" value="1"/>
</dbReference>
<dbReference type="EMBL" id="REFC01000013">
    <property type="protein sequence ID" value="RMA58629.1"/>
    <property type="molecule type" value="Genomic_DNA"/>
</dbReference>
<dbReference type="GO" id="GO:0008235">
    <property type="term" value="F:metalloexopeptidase activity"/>
    <property type="evidence" value="ECO:0007669"/>
    <property type="project" value="InterPro"/>
</dbReference>
<gene>
    <name evidence="5" type="ORF">BXY75_2003</name>
</gene>
<evidence type="ECO:0000259" key="4">
    <source>
        <dbReference type="Pfam" id="PF18962"/>
    </source>
</evidence>
<dbReference type="Gene3D" id="3.40.630.10">
    <property type="entry name" value="Zn peptidases"/>
    <property type="match status" value="1"/>
</dbReference>